<comment type="caution">
    <text evidence="2">The sequence shown here is derived from an EMBL/GenBank/DDBJ whole genome shotgun (WGS) entry which is preliminary data.</text>
</comment>
<keyword evidence="2" id="KW-0808">Transferase</keyword>
<evidence type="ECO:0000313" key="2">
    <source>
        <dbReference type="EMBL" id="KKO20504.1"/>
    </source>
</evidence>
<dbReference type="PANTHER" id="PTHR43685">
    <property type="entry name" value="GLYCOSYLTRANSFERASE"/>
    <property type="match status" value="1"/>
</dbReference>
<evidence type="ECO:0000259" key="1">
    <source>
        <dbReference type="Pfam" id="PF00535"/>
    </source>
</evidence>
<dbReference type="InterPro" id="IPR050834">
    <property type="entry name" value="Glycosyltransf_2"/>
</dbReference>
<feature type="domain" description="Glycosyltransferase 2-like" evidence="1">
    <location>
        <begin position="12"/>
        <end position="162"/>
    </location>
</feature>
<dbReference type="EC" id="2.4.1.-" evidence="2"/>
<keyword evidence="3" id="KW-1185">Reference proteome</keyword>
<gene>
    <name evidence="2" type="ORF">BROFUL_00771</name>
</gene>
<dbReference type="InterPro" id="IPR029044">
    <property type="entry name" value="Nucleotide-diphossugar_trans"/>
</dbReference>
<organism evidence="2 3">
    <name type="scientific">Candidatus Brocadia fulgida</name>
    <dbReference type="NCBI Taxonomy" id="380242"/>
    <lineage>
        <taxon>Bacteria</taxon>
        <taxon>Pseudomonadati</taxon>
        <taxon>Planctomycetota</taxon>
        <taxon>Candidatus Brocadiia</taxon>
        <taxon>Candidatus Brocadiales</taxon>
        <taxon>Candidatus Brocadiaceae</taxon>
        <taxon>Candidatus Brocadia</taxon>
    </lineage>
</organism>
<dbReference type="SUPFAM" id="SSF53448">
    <property type="entry name" value="Nucleotide-diphospho-sugar transferases"/>
    <property type="match status" value="1"/>
</dbReference>
<dbReference type="Pfam" id="PF00535">
    <property type="entry name" value="Glycos_transf_2"/>
    <property type="match status" value="1"/>
</dbReference>
<dbReference type="EMBL" id="LAQJ01000098">
    <property type="protein sequence ID" value="KKO20504.1"/>
    <property type="molecule type" value="Genomic_DNA"/>
</dbReference>
<keyword evidence="2" id="KW-0328">Glycosyltransferase</keyword>
<dbReference type="PANTHER" id="PTHR43685:SF2">
    <property type="entry name" value="GLYCOSYLTRANSFERASE 2-LIKE DOMAIN-CONTAINING PROTEIN"/>
    <property type="match status" value="1"/>
</dbReference>
<dbReference type="PATRIC" id="fig|380242.3.peg.977"/>
<dbReference type="GO" id="GO:0016757">
    <property type="term" value="F:glycosyltransferase activity"/>
    <property type="evidence" value="ECO:0007669"/>
    <property type="project" value="UniProtKB-KW"/>
</dbReference>
<protein>
    <submittedName>
        <fullName evidence="2">Glycosyltransferase family 2</fullName>
        <ecNumber evidence="2">2.4.1.-</ecNumber>
    </submittedName>
</protein>
<accession>A0A0M2V1A9</accession>
<sequence>MNNQFASPIKVSVIIPAHNAAETITETLESLLAQTHHAWEAIVVDDGSLDETKAIATGFAEREHRIRVLFQAQGGVCAARNAGIAIARFDWLLFLDADDWLAPAYLEKMTTRLISDSRLDGVYCIAARISPEGKLYEEFLLPSGDLFHALARYAAFPIHTCVVRRSLVEAAGGFDTSLLACEDWDLWQRIVRTGARFDAVREVLAFYRMKPRSASVNAFQMFRDGLRVLKQGHSPDARVKNPHPAYANGLPSDHLQNQIFYFLSWCAGLLISYDNDARVLLDSVREYRYPELNPHGVAQNIYRATILPTGLTLSAWGKYWQKVEIRIREFLLALELQAQASGLAYRARTALERMIVEHPSASRPLTVGATHAIRIEVTEIIPDIFLSAKVERLYCTVEFDGSGMGTIELPVCDGLVPRSVLSDAIAAEFAWPILGRFFGRTIYPHLRIKRERTGFSIWREALRLTRTLCEDEHVIRQKMHEQIGWTVFLQEIWGQQNQPLDSFYTVGGKVSLKKNDWKLSFLKYYRRFFKTGPASWRAFNKGWMILDVSDKFHDMKVEGQEIHVVLTVGGVVLGTVNIPVKKNIIRTRELRAALTKASGFELCRASVREGLLGKSLADNMASLRDRLSAVKKSPVPHKEYDSLLRTCRDVAFVPGTDFTLDRVLSAGNYGVLFGRHLYGEIGTSASRRATLPSSVIPELIDASSTAGEPVIQALAPEESSKRVLYVPELFWSPTRNMQISSPESRESETFQAKLRRLTATTQTQHKPCGVVVLHTIAVTNKTLRPTSSPSSDTIVLPQTACPQQFATG</sequence>
<dbReference type="Gene3D" id="3.90.550.10">
    <property type="entry name" value="Spore Coat Polysaccharide Biosynthesis Protein SpsA, Chain A"/>
    <property type="match status" value="1"/>
</dbReference>
<dbReference type="AlphaFoldDB" id="A0A0M2V1A9"/>
<dbReference type="Proteomes" id="UP000034954">
    <property type="component" value="Unassembled WGS sequence"/>
</dbReference>
<evidence type="ECO:0000313" key="3">
    <source>
        <dbReference type="Proteomes" id="UP000034954"/>
    </source>
</evidence>
<dbReference type="InterPro" id="IPR001173">
    <property type="entry name" value="Glyco_trans_2-like"/>
</dbReference>
<name>A0A0M2V1A9_9BACT</name>
<proteinExistence type="predicted"/>
<dbReference type="CDD" id="cd00761">
    <property type="entry name" value="Glyco_tranf_GTA_type"/>
    <property type="match status" value="1"/>
</dbReference>
<reference evidence="2 3" key="1">
    <citation type="journal article" date="2013" name="BMC Microbiol.">
        <title>Identification of the type II cytochrome c maturation pathway in anammox bacteria by comparative genomics.</title>
        <authorList>
            <person name="Ferousi C."/>
            <person name="Speth D.R."/>
            <person name="Reimann J."/>
            <person name="Op den Camp H.J."/>
            <person name="Allen J.W."/>
            <person name="Keltjens J.T."/>
            <person name="Jetten M.S."/>
        </authorList>
    </citation>
    <scope>NUCLEOTIDE SEQUENCE [LARGE SCALE GENOMIC DNA]</scope>
    <source>
        <strain evidence="2">RU1</strain>
    </source>
</reference>